<accession>C0DB10</accession>
<keyword evidence="1" id="KW-0547">Nucleotide-binding</keyword>
<gene>
    <name evidence="4" type="ORF">CLOSTASPAR_06465</name>
</gene>
<dbReference type="Gene3D" id="3.40.50.300">
    <property type="entry name" value="P-loop containing nucleotide triphosphate hydrolases"/>
    <property type="match status" value="1"/>
</dbReference>
<evidence type="ECO:0000259" key="3">
    <source>
        <dbReference type="Pfam" id="PF00005"/>
    </source>
</evidence>
<dbReference type="SUPFAM" id="SSF52540">
    <property type="entry name" value="P-loop containing nucleoside triphosphate hydrolases"/>
    <property type="match status" value="1"/>
</dbReference>
<dbReference type="PANTHER" id="PTHR43790:SF4">
    <property type="entry name" value="GUANOSINE IMPORT ATP-BINDING PROTEIN NUPO"/>
    <property type="match status" value="1"/>
</dbReference>
<dbReference type="Proteomes" id="UP000004756">
    <property type="component" value="Unassembled WGS sequence"/>
</dbReference>
<dbReference type="GO" id="GO:0016887">
    <property type="term" value="F:ATP hydrolysis activity"/>
    <property type="evidence" value="ECO:0007669"/>
    <property type="project" value="InterPro"/>
</dbReference>
<proteinExistence type="predicted"/>
<evidence type="ECO:0000256" key="1">
    <source>
        <dbReference type="ARBA" id="ARBA00022741"/>
    </source>
</evidence>
<reference evidence="4 5" key="1">
    <citation type="submission" date="2009-01" db="EMBL/GenBank/DDBJ databases">
        <authorList>
            <person name="Fulton L."/>
            <person name="Clifton S."/>
            <person name="Fulton B."/>
            <person name="Xu J."/>
            <person name="Minx P."/>
            <person name="Pepin K.H."/>
            <person name="Johnson M."/>
            <person name="Bhonagiri V."/>
            <person name="Nash W.E."/>
            <person name="Mardis E.R."/>
            <person name="Wilson R.K."/>
        </authorList>
    </citation>
    <scope>NUCLEOTIDE SEQUENCE [LARGE SCALE GENOMIC DNA]</scope>
    <source>
        <strain evidence="4 5">DSM 15981</strain>
    </source>
</reference>
<dbReference type="GO" id="GO:0005524">
    <property type="term" value="F:ATP binding"/>
    <property type="evidence" value="ECO:0007669"/>
    <property type="project" value="UniProtKB-KW"/>
</dbReference>
<dbReference type="RefSeq" id="WP_007719361.1">
    <property type="nucleotide sequence ID" value="NZ_GG657595.1"/>
</dbReference>
<comment type="caution">
    <text evidence="4">The sequence shown here is derived from an EMBL/GenBank/DDBJ whole genome shotgun (WGS) entry which is preliminary data.</text>
</comment>
<dbReference type="InterPro" id="IPR050107">
    <property type="entry name" value="ABC_carbohydrate_import_ATPase"/>
</dbReference>
<dbReference type="HOGENOM" id="CLU_000604_1_15_9"/>
<evidence type="ECO:0000313" key="5">
    <source>
        <dbReference type="Proteomes" id="UP000004756"/>
    </source>
</evidence>
<dbReference type="InterPro" id="IPR027417">
    <property type="entry name" value="P-loop_NTPase"/>
</dbReference>
<name>C0DB10_9FIRM</name>
<dbReference type="PANTHER" id="PTHR43790">
    <property type="entry name" value="CARBOHYDRATE TRANSPORT ATP-BINDING PROTEIN MG119-RELATED"/>
    <property type="match status" value="1"/>
</dbReference>
<organism evidence="4 5">
    <name type="scientific">[Clostridium] asparagiforme DSM 15981</name>
    <dbReference type="NCBI Taxonomy" id="518636"/>
    <lineage>
        <taxon>Bacteria</taxon>
        <taxon>Bacillati</taxon>
        <taxon>Bacillota</taxon>
        <taxon>Clostridia</taxon>
        <taxon>Lachnospirales</taxon>
        <taxon>Lachnospiraceae</taxon>
        <taxon>Enterocloster</taxon>
    </lineage>
</organism>
<protein>
    <submittedName>
        <fullName evidence="4">Putative ribose import ATP-binding protein RbsA 2</fullName>
    </submittedName>
</protein>
<keyword evidence="5" id="KW-1185">Reference proteome</keyword>
<keyword evidence="2 4" id="KW-0067">ATP-binding</keyword>
<dbReference type="InterPro" id="IPR003439">
    <property type="entry name" value="ABC_transporter-like_ATP-bd"/>
</dbReference>
<dbReference type="EMBL" id="ACCJ01000545">
    <property type="protein sequence ID" value="EEG51425.1"/>
    <property type="molecule type" value="Genomic_DNA"/>
</dbReference>
<dbReference type="AlphaFoldDB" id="C0DB10"/>
<dbReference type="Pfam" id="PF00005">
    <property type="entry name" value="ABC_tran"/>
    <property type="match status" value="1"/>
</dbReference>
<feature type="non-terminal residue" evidence="4">
    <location>
        <position position="92"/>
    </location>
</feature>
<reference evidence="4 5" key="2">
    <citation type="submission" date="2009-02" db="EMBL/GenBank/DDBJ databases">
        <title>Draft genome sequence of Clostridium asparagiforme (DSM 15981).</title>
        <authorList>
            <person name="Sudarsanam P."/>
            <person name="Ley R."/>
            <person name="Guruge J."/>
            <person name="Turnbaugh P.J."/>
            <person name="Mahowald M."/>
            <person name="Liep D."/>
            <person name="Gordon J."/>
        </authorList>
    </citation>
    <scope>NUCLEOTIDE SEQUENCE [LARGE SCALE GENOMIC DNA]</scope>
    <source>
        <strain evidence="4 5">DSM 15981</strain>
    </source>
</reference>
<evidence type="ECO:0000313" key="4">
    <source>
        <dbReference type="EMBL" id="EEG51425.1"/>
    </source>
</evidence>
<evidence type="ECO:0000256" key="2">
    <source>
        <dbReference type="ARBA" id="ARBA00022840"/>
    </source>
</evidence>
<feature type="domain" description="ABC transporter" evidence="3">
    <location>
        <begin position="22"/>
        <end position="83"/>
    </location>
</feature>
<sequence length="92" mass="9767">MAKQALLHFKNVKKSFSGNVVLSGVDFEIFPGQIVALAGENGAGKSTLMNILFGMNVIQETGGYEGEIIFEGKPVKIQSPEDAMALGIGMVH</sequence>